<name>A0A2J6TNE9_9HELO</name>
<accession>A0A2J6TNE9</accession>
<feature type="signal peptide" evidence="1">
    <location>
        <begin position="1"/>
        <end position="17"/>
    </location>
</feature>
<dbReference type="PANTHER" id="PTHR35567:SF1">
    <property type="entry name" value="CONSERVED FUNGAL PROTEIN (AFU_ORTHOLOGUE AFUA_1G14230)"/>
    <property type="match status" value="1"/>
</dbReference>
<sequence length="258" mass="27085">MRSSLWAASVLCATALSAPTYSTSAAARSVEMRVLSGYFQLLGRKVQDEKNMAQAPVCNMNNAVMPIASPTSLPPPSTGLTLKHVAIGRGTQNYSCRANETAAPVALGAVATLYNASCVAAIYPDLLSVLPNVALQFELTDIDQATLSPSNLAISGHHYFSNLTTPIFNLSTTAMDLGFATCAKNNSVAAPAGEPTGQDDEGFGAVTWLKLLTRGGATGNLKEVYRVNTAGGKPPTTCAGMPATFEVEYAAEYWFYAS</sequence>
<reference evidence="2 3" key="1">
    <citation type="submission" date="2016-04" db="EMBL/GenBank/DDBJ databases">
        <title>A degradative enzymes factory behind the ericoid mycorrhizal symbiosis.</title>
        <authorList>
            <consortium name="DOE Joint Genome Institute"/>
            <person name="Martino E."/>
            <person name="Morin E."/>
            <person name="Grelet G."/>
            <person name="Kuo A."/>
            <person name="Kohler A."/>
            <person name="Daghino S."/>
            <person name="Barry K."/>
            <person name="Choi C."/>
            <person name="Cichocki N."/>
            <person name="Clum A."/>
            <person name="Copeland A."/>
            <person name="Hainaut M."/>
            <person name="Haridas S."/>
            <person name="Labutti K."/>
            <person name="Lindquist E."/>
            <person name="Lipzen A."/>
            <person name="Khouja H.-R."/>
            <person name="Murat C."/>
            <person name="Ohm R."/>
            <person name="Olson A."/>
            <person name="Spatafora J."/>
            <person name="Veneault-Fourrey C."/>
            <person name="Henrissat B."/>
            <person name="Grigoriev I."/>
            <person name="Martin F."/>
            <person name="Perotto S."/>
        </authorList>
    </citation>
    <scope>NUCLEOTIDE SEQUENCE [LARGE SCALE GENOMIC DNA]</scope>
    <source>
        <strain evidence="2 3">E</strain>
    </source>
</reference>
<dbReference type="PANTHER" id="PTHR35567">
    <property type="entry name" value="MALATE DEHYDROGENASE (AFU_ORTHOLOGUE AFUA_2G13800)"/>
    <property type="match status" value="1"/>
</dbReference>
<dbReference type="RefSeq" id="XP_024741450.1">
    <property type="nucleotide sequence ID" value="XM_024876670.1"/>
</dbReference>
<dbReference type="EMBL" id="KZ613749">
    <property type="protein sequence ID" value="PMD64546.1"/>
    <property type="molecule type" value="Genomic_DNA"/>
</dbReference>
<dbReference type="OrthoDB" id="1859733at2759"/>
<dbReference type="GeneID" id="36584749"/>
<dbReference type="Pfam" id="PF11937">
    <property type="entry name" value="DUF3455"/>
    <property type="match status" value="1"/>
</dbReference>
<protein>
    <recommendedName>
        <fullName evidence="4">Malate dehydrogenase</fullName>
    </recommendedName>
</protein>
<organism evidence="2 3">
    <name type="scientific">Hyaloscypha bicolor E</name>
    <dbReference type="NCBI Taxonomy" id="1095630"/>
    <lineage>
        <taxon>Eukaryota</taxon>
        <taxon>Fungi</taxon>
        <taxon>Dikarya</taxon>
        <taxon>Ascomycota</taxon>
        <taxon>Pezizomycotina</taxon>
        <taxon>Leotiomycetes</taxon>
        <taxon>Helotiales</taxon>
        <taxon>Hyaloscyphaceae</taxon>
        <taxon>Hyaloscypha</taxon>
        <taxon>Hyaloscypha bicolor</taxon>
    </lineage>
</organism>
<dbReference type="AlphaFoldDB" id="A0A2J6TNE9"/>
<evidence type="ECO:0000313" key="3">
    <source>
        <dbReference type="Proteomes" id="UP000235371"/>
    </source>
</evidence>
<evidence type="ECO:0000256" key="1">
    <source>
        <dbReference type="SAM" id="SignalP"/>
    </source>
</evidence>
<evidence type="ECO:0000313" key="2">
    <source>
        <dbReference type="EMBL" id="PMD64546.1"/>
    </source>
</evidence>
<dbReference type="Proteomes" id="UP000235371">
    <property type="component" value="Unassembled WGS sequence"/>
</dbReference>
<proteinExistence type="predicted"/>
<dbReference type="InterPro" id="IPR021851">
    <property type="entry name" value="DUF3455"/>
</dbReference>
<dbReference type="InParanoid" id="A0A2J6TNE9"/>
<feature type="chain" id="PRO_5014440844" description="Malate dehydrogenase" evidence="1">
    <location>
        <begin position="18"/>
        <end position="258"/>
    </location>
</feature>
<gene>
    <name evidence="2" type="ORF">K444DRAFT_554819</name>
</gene>
<keyword evidence="1" id="KW-0732">Signal</keyword>
<keyword evidence="3" id="KW-1185">Reference proteome</keyword>
<evidence type="ECO:0008006" key="4">
    <source>
        <dbReference type="Google" id="ProtNLM"/>
    </source>
</evidence>